<dbReference type="SUPFAM" id="SSF49899">
    <property type="entry name" value="Concanavalin A-like lectins/glucanases"/>
    <property type="match status" value="1"/>
</dbReference>
<name>A0A0F8UJB2_9EURO</name>
<feature type="region of interest" description="Disordered" evidence="2">
    <location>
        <begin position="35"/>
        <end position="58"/>
    </location>
</feature>
<accession>A0A0F8UJB2</accession>
<protein>
    <recommendedName>
        <fullName evidence="6">Aspergillopepsin-2</fullName>
    </recommendedName>
</protein>
<evidence type="ECO:0000313" key="5">
    <source>
        <dbReference type="Proteomes" id="UP000034947"/>
    </source>
</evidence>
<evidence type="ECO:0000313" key="4">
    <source>
        <dbReference type="EMBL" id="KKK19628.1"/>
    </source>
</evidence>
<dbReference type="PANTHER" id="PTHR37536">
    <property type="entry name" value="PUTATIVE (AFU_ORTHOLOGUE AFUA_3G02970)-RELATED"/>
    <property type="match status" value="1"/>
</dbReference>
<dbReference type="InterPro" id="IPR038656">
    <property type="entry name" value="Peptidase_G1_sf"/>
</dbReference>
<keyword evidence="5" id="KW-1185">Reference proteome</keyword>
<feature type="chain" id="PRO_5002528572" description="Aspergillopepsin-2" evidence="3">
    <location>
        <begin position="19"/>
        <end position="282"/>
    </location>
</feature>
<dbReference type="OrthoDB" id="2862635at2759"/>
<evidence type="ECO:0008006" key="6">
    <source>
        <dbReference type="Google" id="ProtNLM"/>
    </source>
</evidence>
<dbReference type="InterPro" id="IPR000250">
    <property type="entry name" value="Peptidase_G1"/>
</dbReference>
<organism evidence="4 5">
    <name type="scientific">Aspergillus ochraceoroseus</name>
    <dbReference type="NCBI Taxonomy" id="138278"/>
    <lineage>
        <taxon>Eukaryota</taxon>
        <taxon>Fungi</taxon>
        <taxon>Dikarya</taxon>
        <taxon>Ascomycota</taxon>
        <taxon>Pezizomycotina</taxon>
        <taxon>Eurotiomycetes</taxon>
        <taxon>Eurotiomycetidae</taxon>
        <taxon>Eurotiales</taxon>
        <taxon>Aspergillaceae</taxon>
        <taxon>Aspergillus</taxon>
        <taxon>Aspergillus subgen. Nidulantes</taxon>
    </lineage>
</organism>
<evidence type="ECO:0000256" key="3">
    <source>
        <dbReference type="SAM" id="SignalP"/>
    </source>
</evidence>
<proteinExistence type="predicted"/>
<dbReference type="VEuPathDB" id="FungiDB:P175DRAFT_0523244"/>
<dbReference type="GO" id="GO:0006508">
    <property type="term" value="P:proteolysis"/>
    <property type="evidence" value="ECO:0007669"/>
    <property type="project" value="InterPro"/>
</dbReference>
<dbReference type="Pfam" id="PF01828">
    <property type="entry name" value="Peptidase_A4"/>
    <property type="match status" value="1"/>
</dbReference>
<dbReference type="GO" id="GO:0070007">
    <property type="term" value="F:glutamic-type endopeptidase activity"/>
    <property type="evidence" value="ECO:0007669"/>
    <property type="project" value="InterPro"/>
</dbReference>
<comment type="caution">
    <text evidence="4">The sequence shown here is derived from an EMBL/GenBank/DDBJ whole genome shotgun (WGS) entry which is preliminary data.</text>
</comment>
<dbReference type="Proteomes" id="UP000034947">
    <property type="component" value="Unassembled WGS sequence"/>
</dbReference>
<keyword evidence="3" id="KW-0732">Signal</keyword>
<evidence type="ECO:0000256" key="2">
    <source>
        <dbReference type="SAM" id="MobiDB-lite"/>
    </source>
</evidence>
<evidence type="ECO:0000256" key="1">
    <source>
        <dbReference type="PIRSR" id="PIRSR600250-50"/>
    </source>
</evidence>
<sequence>MKLTTVLTATSLIGSALALPPNSRLAHRIHARSLNRQSQPLGQSPGGHSGTNEGFRTANTSTVTYSNNWAGAVREKPPAAGPYTAVSATFTVPKPTAVPQSSSSSSNSNLQAGSAWVGIDGDTYNAAILQTGVDFYIENGKTYNDAWFEWFPDYAYDFNLQVNTGDVIVARVQSFSPSEGVAVIENQSTGQKATQTVKAPAATATLAGQNADWIVEDFQSGDSIVTLADFSSVTFTGAQAQAGGQSFGLDGATIVELKQNNQVLTEVVVEGDSQLTVICKSS</sequence>
<feature type="signal peptide" evidence="3">
    <location>
        <begin position="1"/>
        <end position="18"/>
    </location>
</feature>
<dbReference type="CDD" id="cd13426">
    <property type="entry name" value="Peptidase_G1"/>
    <property type="match status" value="1"/>
</dbReference>
<reference evidence="4 5" key="1">
    <citation type="submission" date="2015-02" db="EMBL/GenBank/DDBJ databases">
        <title>Draft Genome Sequences of Two Closely-Related Aflatoxigenic Aspergillus Species Obtained from the Cote d'Ivoire.</title>
        <authorList>
            <person name="Moore G.G."/>
            <person name="Beltz S.B."/>
            <person name="Mack B.M."/>
        </authorList>
    </citation>
    <scope>NUCLEOTIDE SEQUENCE [LARGE SCALE GENOMIC DNA]</scope>
    <source>
        <strain evidence="4 5">SRRC1432</strain>
    </source>
</reference>
<dbReference type="InterPro" id="IPR013320">
    <property type="entry name" value="ConA-like_dom_sf"/>
</dbReference>
<dbReference type="Gene3D" id="2.60.120.700">
    <property type="entry name" value="Peptidase G1"/>
    <property type="match status" value="1"/>
</dbReference>
<dbReference type="PRINTS" id="PR00977">
    <property type="entry name" value="SCYTLDPTASE"/>
</dbReference>
<gene>
    <name evidence="4" type="ORF">AOCH_000894</name>
</gene>
<dbReference type="PANTHER" id="PTHR37536:SF1">
    <property type="entry name" value="ASPERGILLOPEPSIN, PUTAITVE (AFU_ORTHOLOGUE AFUA_7G01200)"/>
    <property type="match status" value="1"/>
</dbReference>
<dbReference type="AlphaFoldDB" id="A0A0F8UJB2"/>
<dbReference type="EMBL" id="JYKN01001613">
    <property type="protein sequence ID" value="KKK19628.1"/>
    <property type="molecule type" value="Genomic_DNA"/>
</dbReference>
<feature type="active site" description="Proton acceptor" evidence="1">
    <location>
        <position position="216"/>
    </location>
</feature>